<dbReference type="GO" id="GO:0044341">
    <property type="term" value="P:sodium-dependent phosphate transport"/>
    <property type="evidence" value="ECO:0007669"/>
    <property type="project" value="InterPro"/>
</dbReference>
<accession>A0A7Y2RIU0</accession>
<feature type="transmembrane region" description="Helical" evidence="6">
    <location>
        <begin position="5"/>
        <end position="22"/>
    </location>
</feature>
<reference evidence="7 10" key="2">
    <citation type="submission" date="2020-04" db="EMBL/GenBank/DDBJ databases">
        <title>Acinetobacter Taxon 24.</title>
        <authorList>
            <person name="Nemec A."/>
            <person name="Radolfova-Krizova L."/>
            <person name="Higgins P.G."/>
            <person name="Spanelova P."/>
        </authorList>
    </citation>
    <scope>NUCLEOTIDE SEQUENCE [LARGE SCALE GENOMIC DNA]</scope>
    <source>
        <strain evidence="7 10">ANC 5380</strain>
    </source>
</reference>
<dbReference type="GO" id="GO:0005886">
    <property type="term" value="C:plasma membrane"/>
    <property type="evidence" value="ECO:0007669"/>
    <property type="project" value="UniProtKB-SubCell"/>
</dbReference>
<protein>
    <submittedName>
        <fullName evidence="8">Na/Pi cotransporter family protein</fullName>
    </submittedName>
    <submittedName>
        <fullName evidence="7">Na/Pi symporter</fullName>
    </submittedName>
</protein>
<evidence type="ECO:0000256" key="4">
    <source>
        <dbReference type="ARBA" id="ARBA00022989"/>
    </source>
</evidence>
<dbReference type="InterPro" id="IPR003841">
    <property type="entry name" value="Na/Pi_transpt"/>
</dbReference>
<name>A0A241VFX5_9GAMM</name>
<feature type="transmembrane region" description="Helical" evidence="6">
    <location>
        <begin position="98"/>
        <end position="120"/>
    </location>
</feature>
<comment type="subcellular location">
    <subcellularLocation>
        <location evidence="1">Cell membrane</location>
        <topology evidence="1">Multi-pass membrane protein</topology>
    </subcellularLocation>
</comment>
<feature type="transmembrane region" description="Helical" evidence="6">
    <location>
        <begin position="66"/>
        <end position="92"/>
    </location>
</feature>
<dbReference type="EMBL" id="SJOA01000012">
    <property type="protein sequence ID" value="TCB58406.1"/>
    <property type="molecule type" value="Genomic_DNA"/>
</dbReference>
<evidence type="ECO:0000256" key="1">
    <source>
        <dbReference type="ARBA" id="ARBA00004651"/>
    </source>
</evidence>
<feature type="transmembrane region" description="Helical" evidence="6">
    <location>
        <begin position="282"/>
        <end position="304"/>
    </location>
</feature>
<keyword evidence="4 6" id="KW-1133">Transmembrane helix</keyword>
<feature type="transmembrane region" description="Helical" evidence="6">
    <location>
        <begin position="214"/>
        <end position="238"/>
    </location>
</feature>
<dbReference type="OrthoDB" id="9763003at2"/>
<sequence>MLEIIAQLCGGIGLFLIGMILMTDSLKEMAGETLRVWLTKFTGTPFKSLCSGIGLTLIVQSSTATTLATIGFVGAGVLSFTQAIGVIIGANIGTTSTGWMVALLGVKFSIATFALPLIALGALLKLLTHGRLALLGFVLAGFGLIFFGIDQLQIAMSGFAKQVDLSIFNYHSFGQKLFLVWIGLIMTILLQSSSAAITATLAALASTAIDLQQALLLVIGQNIGTVATAVLAVIGGSVNAKRTAAVHVVFNVVSAVFAFFVLLPLFNWTYYHIQSIAAWDEVVIVAAFHTLFSVMGACIFIPLIHQFNDLICKFLPQKTSGVLEILDESNLEIPSVAIIAAEKVAYQSLIQMFEILRRAFQDGATVSPKEFQQLDEVIEQLEAYLEKIVVPEYQQDKQRLTFLLRMMVYMHVLRSDLEGVSYALVIRTQPHIYQVALDFLNILDHYATSLEFLENAEVIDNFKQELANLKHWTDENRATLREEVMQYATLNRLSAARSLKLLAAKRWLDRLIAHTKRLSKVLAER</sequence>
<dbReference type="PANTHER" id="PTHR10010:SF46">
    <property type="entry name" value="SODIUM-DEPENDENT PHOSPHATE TRANSPORT PROTEIN 2B"/>
    <property type="match status" value="1"/>
</dbReference>
<dbReference type="Proteomes" id="UP000569202">
    <property type="component" value="Unassembled WGS sequence"/>
</dbReference>
<keyword evidence="3 6" id="KW-0812">Transmembrane</keyword>
<dbReference type="EMBL" id="JABERL010000071">
    <property type="protein sequence ID" value="NNH79241.1"/>
    <property type="molecule type" value="Genomic_DNA"/>
</dbReference>
<gene>
    <name evidence="8" type="ORF">E0H85_10555</name>
    <name evidence="7" type="ORF">HLH17_16645</name>
</gene>
<dbReference type="RefSeq" id="WP_086194117.1">
    <property type="nucleotide sequence ID" value="NZ_JABERI010000035.1"/>
</dbReference>
<dbReference type="NCBIfam" id="NF037997">
    <property type="entry name" value="Na_Pi_symport"/>
    <property type="match status" value="1"/>
</dbReference>
<evidence type="ECO:0000256" key="5">
    <source>
        <dbReference type="ARBA" id="ARBA00023136"/>
    </source>
</evidence>
<organism evidence="8 9">
    <name type="scientific">Acinetobacter terrae</name>
    <dbReference type="NCBI Taxonomy" id="2731247"/>
    <lineage>
        <taxon>Bacteria</taxon>
        <taxon>Pseudomonadati</taxon>
        <taxon>Pseudomonadota</taxon>
        <taxon>Gammaproteobacteria</taxon>
        <taxon>Moraxellales</taxon>
        <taxon>Moraxellaceae</taxon>
        <taxon>Acinetobacter</taxon>
        <taxon>Acinetobacter Taxon 24</taxon>
    </lineage>
</organism>
<keyword evidence="5 6" id="KW-0472">Membrane</keyword>
<reference evidence="8 9" key="1">
    <citation type="submission" date="2019-02" db="EMBL/GenBank/DDBJ databases">
        <title>High diversity of culturable Acinetobacter species in natural soil and water ecosystems.</title>
        <authorList>
            <person name="Radolfova-Krizova L."/>
            <person name="Nemec A."/>
        </authorList>
    </citation>
    <scope>NUCLEOTIDE SEQUENCE [LARGE SCALE GENOMIC DNA]</scope>
    <source>
        <strain evidence="8 9">ANC 4281</strain>
    </source>
</reference>
<keyword evidence="2" id="KW-1003">Cell membrane</keyword>
<accession>A0A4R0ELS5</accession>
<feature type="transmembrane region" description="Helical" evidence="6">
    <location>
        <begin position="132"/>
        <end position="149"/>
    </location>
</feature>
<evidence type="ECO:0000313" key="10">
    <source>
        <dbReference type="Proteomes" id="UP000569202"/>
    </source>
</evidence>
<evidence type="ECO:0000256" key="2">
    <source>
        <dbReference type="ARBA" id="ARBA00022475"/>
    </source>
</evidence>
<proteinExistence type="predicted"/>
<dbReference type="Proteomes" id="UP000291380">
    <property type="component" value="Unassembled WGS sequence"/>
</dbReference>
<dbReference type="AlphaFoldDB" id="A0A241VFX5"/>
<comment type="caution">
    <text evidence="8">The sequence shown here is derived from an EMBL/GenBank/DDBJ whole genome shotgun (WGS) entry which is preliminary data.</text>
</comment>
<evidence type="ECO:0000256" key="6">
    <source>
        <dbReference type="SAM" id="Phobius"/>
    </source>
</evidence>
<feature type="transmembrane region" description="Helical" evidence="6">
    <location>
        <begin position="244"/>
        <end position="270"/>
    </location>
</feature>
<accession>A0A241VFX5</accession>
<evidence type="ECO:0000256" key="3">
    <source>
        <dbReference type="ARBA" id="ARBA00022692"/>
    </source>
</evidence>
<feature type="transmembrane region" description="Helical" evidence="6">
    <location>
        <begin position="42"/>
        <end position="59"/>
    </location>
</feature>
<dbReference type="Pfam" id="PF02690">
    <property type="entry name" value="Na_Pi_cotrans"/>
    <property type="match status" value="2"/>
</dbReference>
<evidence type="ECO:0000313" key="8">
    <source>
        <dbReference type="EMBL" id="TCB58406.1"/>
    </source>
</evidence>
<feature type="transmembrane region" description="Helical" evidence="6">
    <location>
        <begin position="178"/>
        <end position="202"/>
    </location>
</feature>
<evidence type="ECO:0000313" key="7">
    <source>
        <dbReference type="EMBL" id="NNH79241.1"/>
    </source>
</evidence>
<evidence type="ECO:0000313" key="9">
    <source>
        <dbReference type="Proteomes" id="UP000291380"/>
    </source>
</evidence>
<dbReference type="PANTHER" id="PTHR10010">
    <property type="entry name" value="SOLUTE CARRIER FAMILY 34 SODIUM PHOSPHATE , MEMBER 2-RELATED"/>
    <property type="match status" value="1"/>
</dbReference>
<dbReference type="GO" id="GO:0005436">
    <property type="term" value="F:sodium:phosphate symporter activity"/>
    <property type="evidence" value="ECO:0007669"/>
    <property type="project" value="InterPro"/>
</dbReference>